<evidence type="ECO:0000313" key="2">
    <source>
        <dbReference type="Proteomes" id="UP000184465"/>
    </source>
</evidence>
<evidence type="ECO:0000313" key="1">
    <source>
        <dbReference type="EMBL" id="SHK24452.1"/>
    </source>
</evidence>
<gene>
    <name evidence="1" type="ORF">SAMN02745912_02756</name>
</gene>
<reference evidence="1 2" key="1">
    <citation type="submission" date="2016-11" db="EMBL/GenBank/DDBJ databases">
        <authorList>
            <person name="Jaros S."/>
            <person name="Januszkiewicz K."/>
            <person name="Wedrychowicz H."/>
        </authorList>
    </citation>
    <scope>NUCLEOTIDE SEQUENCE [LARGE SCALE GENOMIC DNA]</scope>
    <source>
        <strain evidence="1 2">DSM 15212</strain>
    </source>
</reference>
<keyword evidence="2" id="KW-1185">Reference proteome</keyword>
<organism evidence="1 2">
    <name type="scientific">Paramaledivibacter caminithermalis (strain DSM 15212 / CIP 107654 / DViRD3)</name>
    <name type="common">Clostridium caminithermale</name>
    <dbReference type="NCBI Taxonomy" id="1121301"/>
    <lineage>
        <taxon>Bacteria</taxon>
        <taxon>Bacillati</taxon>
        <taxon>Bacillota</taxon>
        <taxon>Clostridia</taxon>
        <taxon>Peptostreptococcales</taxon>
        <taxon>Caminicellaceae</taxon>
        <taxon>Paramaledivibacter</taxon>
    </lineage>
</organism>
<dbReference type="AlphaFoldDB" id="A0A1M6QW02"/>
<name>A0A1M6QW02_PARC5</name>
<sequence length="88" mass="10323">MQTILVGDNMSYELIIKENSNIKNFIIEESEAELALYEAIDTLQLWMGADWMRNAKDRLNKSFNTFEKELETKGKTELGYNIMLKKKK</sequence>
<protein>
    <submittedName>
        <fullName evidence="1">Uncharacterized protein</fullName>
    </submittedName>
</protein>
<proteinExistence type="predicted"/>
<dbReference type="EMBL" id="FRAG01000039">
    <property type="protein sequence ID" value="SHK24452.1"/>
    <property type="molecule type" value="Genomic_DNA"/>
</dbReference>
<accession>A0A1M6QW02</accession>
<dbReference type="Proteomes" id="UP000184465">
    <property type="component" value="Unassembled WGS sequence"/>
</dbReference>